<comment type="caution">
    <text evidence="1">The sequence shown here is derived from an EMBL/GenBank/DDBJ whole genome shotgun (WGS) entry which is preliminary data.</text>
</comment>
<evidence type="ECO:0000313" key="1">
    <source>
        <dbReference type="EMBL" id="CAF4045396.1"/>
    </source>
</evidence>
<name>A0A819RBY1_9BILA</name>
<dbReference type="Gene3D" id="1.20.920.20">
    <property type="match status" value="1"/>
</dbReference>
<gene>
    <name evidence="1" type="ORF">OTI717_LOCUS31355</name>
</gene>
<evidence type="ECO:0000313" key="2">
    <source>
        <dbReference type="Proteomes" id="UP000663823"/>
    </source>
</evidence>
<dbReference type="AlphaFoldDB" id="A0A819RBY1"/>
<reference evidence="1" key="1">
    <citation type="submission" date="2021-02" db="EMBL/GenBank/DDBJ databases">
        <authorList>
            <person name="Nowell W R."/>
        </authorList>
    </citation>
    <scope>NUCLEOTIDE SEQUENCE</scope>
</reference>
<proteinExistence type="predicted"/>
<protein>
    <submittedName>
        <fullName evidence="1">Uncharacterized protein</fullName>
    </submittedName>
</protein>
<sequence length="432" mass="50249">MYCLSRVLWRPYSWSMLKCRLSSVGIVCHLLSIRSHSSLSKPPIQFSFVPPKLPVELEQYGHLLVEYVSSMCMAFNIQAMTCITTLESYHSMDKLEMQREFLTIDADRQRQITYLTSELLKATHRFNLRGAIEFIRERIKSRSSSSSSSSHSSPIATSVIDKPMQMLLNDHEFYHELSRAALLNQIVFNDIQRSMMGLYHSLSKYFHSQQTCENIVIDARLLAPSEQFIQRLKMMETSLHRDVNERDHRIVDISKYTIDDLPPLINELEQVQNQYESCQTRLQAAVNVTQSLYEMDLFNIKEFKQAINEWITEHSTRDQNLTNCILATAYMCYSSSFDADLRIIVCQKFVKFCQQYQIPREADLVFQPIPIDRNSRGNTARTNRINRTPITTLAQFLYNQIELKEFQFLRLIPTDIMTENGSIIMVDAVLNG</sequence>
<accession>A0A819RBY1</accession>
<dbReference type="EMBL" id="CAJOAX010008929">
    <property type="protein sequence ID" value="CAF4045396.1"/>
    <property type="molecule type" value="Genomic_DNA"/>
</dbReference>
<dbReference type="Proteomes" id="UP000663823">
    <property type="component" value="Unassembled WGS sequence"/>
</dbReference>
<organism evidence="1 2">
    <name type="scientific">Rotaria sordida</name>
    <dbReference type="NCBI Taxonomy" id="392033"/>
    <lineage>
        <taxon>Eukaryota</taxon>
        <taxon>Metazoa</taxon>
        <taxon>Spiralia</taxon>
        <taxon>Gnathifera</taxon>
        <taxon>Rotifera</taxon>
        <taxon>Eurotatoria</taxon>
        <taxon>Bdelloidea</taxon>
        <taxon>Philodinida</taxon>
        <taxon>Philodinidae</taxon>
        <taxon>Rotaria</taxon>
    </lineage>
</organism>